<evidence type="ECO:0000313" key="14">
    <source>
        <dbReference type="Ensembl" id="ENSGEVP00005022682.1"/>
    </source>
</evidence>
<evidence type="ECO:0000256" key="3">
    <source>
        <dbReference type="ARBA" id="ARBA00022606"/>
    </source>
</evidence>
<name>A0A8C4YAU9_9SAUR</name>
<evidence type="ECO:0000256" key="5">
    <source>
        <dbReference type="ARBA" id="ARBA00022725"/>
    </source>
</evidence>
<feature type="transmembrane region" description="Helical" evidence="12">
    <location>
        <begin position="135"/>
        <end position="158"/>
    </location>
</feature>
<dbReference type="Proteomes" id="UP000694390">
    <property type="component" value="Chromosome 21"/>
</dbReference>
<accession>A0A8C4YAU9</accession>
<evidence type="ECO:0000313" key="15">
    <source>
        <dbReference type="Proteomes" id="UP000694390"/>
    </source>
</evidence>
<keyword evidence="10 11" id="KW-0807">Transducer</keyword>
<dbReference type="PROSITE" id="PS00237">
    <property type="entry name" value="G_PROTEIN_RECEP_F1_1"/>
    <property type="match status" value="1"/>
</dbReference>
<comment type="similarity">
    <text evidence="11">Belongs to the G-protein coupled receptor 1 family.</text>
</comment>
<dbReference type="InterPro" id="IPR000725">
    <property type="entry name" value="Olfact_rcpt"/>
</dbReference>
<dbReference type="InterPro" id="IPR017452">
    <property type="entry name" value="GPCR_Rhodpsn_7TM"/>
</dbReference>
<evidence type="ECO:0000256" key="9">
    <source>
        <dbReference type="ARBA" id="ARBA00023170"/>
    </source>
</evidence>
<dbReference type="PRINTS" id="PR00245">
    <property type="entry name" value="OLFACTORYR"/>
</dbReference>
<dbReference type="Pfam" id="PF13853">
    <property type="entry name" value="7tm_4"/>
    <property type="match status" value="1"/>
</dbReference>
<dbReference type="PRINTS" id="PR00237">
    <property type="entry name" value="GPCRRHODOPSN"/>
</dbReference>
<sequence>MDNQSTVTEFRLLGLSSFPEMQPLLFMSFLIIYLLTLAGNLSICLAIWHLHTPMYYFLGNLAFMETCYTSIILPRLLFSLLTGDRTISVMGCITQMYFFGSLAAAECYLLAAMSYDRYLAICKPLHYATCMTCRFCLQLTAGSWISAFLAISIMVLFVSQLTFCGPNEIDHFFCELILVVKLSCSDTNVVEFVAFLFASIFTLPPFLFTIISYVIIIATILRISSVTGKQKAFSTCSSHLVVVTIFYGTLMIAYVLPKNNTLRDLNKLFSVFYTILTPMVNPLIYSLRNKDVKQTLKKYASMFLAFPRIQTIRANPLRITPS</sequence>
<keyword evidence="3 12" id="KW-0716">Sensory transduction</keyword>
<evidence type="ECO:0000256" key="7">
    <source>
        <dbReference type="ARBA" id="ARBA00023040"/>
    </source>
</evidence>
<evidence type="ECO:0000256" key="4">
    <source>
        <dbReference type="ARBA" id="ARBA00022692"/>
    </source>
</evidence>
<evidence type="ECO:0000256" key="2">
    <source>
        <dbReference type="ARBA" id="ARBA00022475"/>
    </source>
</evidence>
<organism evidence="14 15">
    <name type="scientific">Gopherus evgoodei</name>
    <name type="common">Goodes thornscrub tortoise</name>
    <dbReference type="NCBI Taxonomy" id="1825980"/>
    <lineage>
        <taxon>Eukaryota</taxon>
        <taxon>Metazoa</taxon>
        <taxon>Chordata</taxon>
        <taxon>Craniata</taxon>
        <taxon>Vertebrata</taxon>
        <taxon>Euteleostomi</taxon>
        <taxon>Archelosauria</taxon>
        <taxon>Testudinata</taxon>
        <taxon>Testudines</taxon>
        <taxon>Cryptodira</taxon>
        <taxon>Durocryptodira</taxon>
        <taxon>Testudinoidea</taxon>
        <taxon>Testudinidae</taxon>
        <taxon>Gopherus</taxon>
    </lineage>
</organism>
<keyword evidence="8 12" id="KW-0472">Membrane</keyword>
<dbReference type="InterPro" id="IPR000276">
    <property type="entry name" value="GPCR_Rhodpsn"/>
</dbReference>
<evidence type="ECO:0000256" key="8">
    <source>
        <dbReference type="ARBA" id="ARBA00023136"/>
    </source>
</evidence>
<keyword evidence="6 12" id="KW-1133">Transmembrane helix</keyword>
<dbReference type="Gene3D" id="1.20.1070.10">
    <property type="entry name" value="Rhodopsin 7-helix transmembrane proteins"/>
    <property type="match status" value="1"/>
</dbReference>
<keyword evidence="15" id="KW-1185">Reference proteome</keyword>
<reference evidence="14" key="1">
    <citation type="submission" date="2019-06" db="EMBL/GenBank/DDBJ databases">
        <title>G10K-VGP Goodes thornscrub tortoise genome, primary haplotype.</title>
        <authorList>
            <person name="Murphy B."/>
            <person name="Edwards T."/>
            <person name="Rhie A."/>
            <person name="Koren S."/>
            <person name="Phillippy A."/>
            <person name="Fedrigo O."/>
            <person name="Haase B."/>
            <person name="Mountcastle J."/>
            <person name="Lewin H."/>
            <person name="Damas J."/>
            <person name="Howe K."/>
            <person name="Formenti G."/>
            <person name="Myers G."/>
            <person name="Durbin R."/>
            <person name="Jarvis E.D."/>
        </authorList>
    </citation>
    <scope>NUCLEOTIDE SEQUENCE [LARGE SCALE GENOMIC DNA]</scope>
</reference>
<keyword evidence="5 12" id="KW-0552">Olfaction</keyword>
<dbReference type="InterPro" id="IPR050516">
    <property type="entry name" value="Olfactory_GPCR"/>
</dbReference>
<keyword evidence="2 12" id="KW-1003">Cell membrane</keyword>
<dbReference type="AlphaFoldDB" id="A0A8C4YAU9"/>
<reference evidence="14" key="3">
    <citation type="submission" date="2025-09" db="UniProtKB">
        <authorList>
            <consortium name="Ensembl"/>
        </authorList>
    </citation>
    <scope>IDENTIFICATION</scope>
</reference>
<feature type="transmembrane region" description="Helical" evidence="12">
    <location>
        <begin position="192"/>
        <end position="221"/>
    </location>
</feature>
<evidence type="ECO:0000259" key="13">
    <source>
        <dbReference type="PROSITE" id="PS50262"/>
    </source>
</evidence>
<feature type="transmembrane region" description="Helical" evidence="12">
    <location>
        <begin position="97"/>
        <end position="115"/>
    </location>
</feature>
<dbReference type="Ensembl" id="ENSGEVT00005023841.1">
    <property type="protein sequence ID" value="ENSGEVP00005022682.1"/>
    <property type="gene ID" value="ENSGEVG00005016101.1"/>
</dbReference>
<feature type="transmembrane region" description="Helical" evidence="12">
    <location>
        <begin position="268"/>
        <end position="287"/>
    </location>
</feature>
<feature type="domain" description="G-protein coupled receptors family 1 profile" evidence="13">
    <location>
        <begin position="27"/>
        <end position="285"/>
    </location>
</feature>
<feature type="transmembrane region" description="Helical" evidence="12">
    <location>
        <begin position="233"/>
        <end position="256"/>
    </location>
</feature>
<dbReference type="SUPFAM" id="SSF81321">
    <property type="entry name" value="Family A G protein-coupled receptor-like"/>
    <property type="match status" value="1"/>
</dbReference>
<evidence type="ECO:0000256" key="10">
    <source>
        <dbReference type="ARBA" id="ARBA00023224"/>
    </source>
</evidence>
<keyword evidence="4 11" id="KW-0812">Transmembrane</keyword>
<dbReference type="PANTHER" id="PTHR26452">
    <property type="entry name" value="OLFACTORY RECEPTOR"/>
    <property type="match status" value="1"/>
</dbReference>
<dbReference type="CDD" id="cd15911">
    <property type="entry name" value="7tmA_OR11A-like"/>
    <property type="match status" value="1"/>
</dbReference>
<feature type="transmembrane region" description="Helical" evidence="12">
    <location>
        <begin position="55"/>
        <end position="77"/>
    </location>
</feature>
<feature type="transmembrane region" description="Helical" evidence="12">
    <location>
        <begin position="24"/>
        <end position="48"/>
    </location>
</feature>
<proteinExistence type="inferred from homology"/>
<keyword evidence="9 11" id="KW-0675">Receptor</keyword>
<dbReference type="GO" id="GO:0004984">
    <property type="term" value="F:olfactory receptor activity"/>
    <property type="evidence" value="ECO:0007669"/>
    <property type="project" value="InterPro"/>
</dbReference>
<evidence type="ECO:0000256" key="11">
    <source>
        <dbReference type="RuleBase" id="RU000688"/>
    </source>
</evidence>
<dbReference type="OrthoDB" id="9423991at2759"/>
<dbReference type="PROSITE" id="PS50262">
    <property type="entry name" value="G_PROTEIN_RECEP_F1_2"/>
    <property type="match status" value="1"/>
</dbReference>
<dbReference type="GO" id="GO:0005886">
    <property type="term" value="C:plasma membrane"/>
    <property type="evidence" value="ECO:0007669"/>
    <property type="project" value="UniProtKB-SubCell"/>
</dbReference>
<protein>
    <recommendedName>
        <fullName evidence="12">Olfactory receptor</fullName>
    </recommendedName>
</protein>
<evidence type="ECO:0000256" key="12">
    <source>
        <dbReference type="RuleBase" id="RU363047"/>
    </source>
</evidence>
<dbReference type="GO" id="GO:0004930">
    <property type="term" value="F:G protein-coupled receptor activity"/>
    <property type="evidence" value="ECO:0007669"/>
    <property type="project" value="UniProtKB-KW"/>
</dbReference>
<evidence type="ECO:0000256" key="6">
    <source>
        <dbReference type="ARBA" id="ARBA00022989"/>
    </source>
</evidence>
<keyword evidence="7 11" id="KW-0297">G-protein coupled receptor</keyword>
<comment type="subcellular location">
    <subcellularLocation>
        <location evidence="1 12">Cell membrane</location>
        <topology evidence="1 12">Multi-pass membrane protein</topology>
    </subcellularLocation>
</comment>
<dbReference type="GeneTree" id="ENSGT01150000286948"/>
<dbReference type="FunFam" id="1.20.1070.10:FF:000001">
    <property type="entry name" value="Olfactory receptor"/>
    <property type="match status" value="1"/>
</dbReference>
<reference evidence="14" key="2">
    <citation type="submission" date="2025-08" db="UniProtKB">
        <authorList>
            <consortium name="Ensembl"/>
        </authorList>
    </citation>
    <scope>IDENTIFICATION</scope>
</reference>
<evidence type="ECO:0000256" key="1">
    <source>
        <dbReference type="ARBA" id="ARBA00004651"/>
    </source>
</evidence>